<gene>
    <name evidence="8" type="ORF">GALL_544020</name>
</gene>
<dbReference type="GO" id="GO:0005886">
    <property type="term" value="C:plasma membrane"/>
    <property type="evidence" value="ECO:0007669"/>
    <property type="project" value="UniProtKB-SubCell"/>
</dbReference>
<keyword evidence="3 6" id="KW-0812">Transmembrane</keyword>
<feature type="domain" description="ABC3 transporter permease C-terminal" evidence="7">
    <location>
        <begin position="96"/>
        <end position="205"/>
    </location>
</feature>
<organism evidence="8">
    <name type="scientific">mine drainage metagenome</name>
    <dbReference type="NCBI Taxonomy" id="410659"/>
    <lineage>
        <taxon>unclassified sequences</taxon>
        <taxon>metagenomes</taxon>
        <taxon>ecological metagenomes</taxon>
    </lineage>
</organism>
<dbReference type="InterPro" id="IPR050250">
    <property type="entry name" value="Macrolide_Exporter_MacB"/>
</dbReference>
<sequence length="216" mass="24454">MRWLGKTHVITGVVKDMVMESPYNPTVPTVFHMQPGWVNLITIRINPKMPIQDALSKIAPVFKKYNPGSPFDFKFVDDEYARKFSDEQRTGNIATVFAALAIFISCLGLFGMASFMAEQRIKEIGIRKVLGASVFALWQLLSKDFAILVFISVIIASPVAYYFMHNWLHNYQYHTDVAWWIFIVTAIGAILITLMTVSFQAIKAALVNPVKSLRSE</sequence>
<evidence type="ECO:0000256" key="4">
    <source>
        <dbReference type="ARBA" id="ARBA00022989"/>
    </source>
</evidence>
<evidence type="ECO:0000313" key="8">
    <source>
        <dbReference type="EMBL" id="OIQ64051.1"/>
    </source>
</evidence>
<evidence type="ECO:0000256" key="5">
    <source>
        <dbReference type="ARBA" id="ARBA00023136"/>
    </source>
</evidence>
<proteinExistence type="predicted"/>
<dbReference type="GO" id="GO:0022857">
    <property type="term" value="F:transmembrane transporter activity"/>
    <property type="evidence" value="ECO:0007669"/>
    <property type="project" value="TreeGrafter"/>
</dbReference>
<dbReference type="InterPro" id="IPR003838">
    <property type="entry name" value="ABC3_permease_C"/>
</dbReference>
<keyword evidence="4 6" id="KW-1133">Transmembrane helix</keyword>
<evidence type="ECO:0000256" key="3">
    <source>
        <dbReference type="ARBA" id="ARBA00022692"/>
    </source>
</evidence>
<comment type="caution">
    <text evidence="8">The sequence shown here is derived from an EMBL/GenBank/DDBJ whole genome shotgun (WGS) entry which is preliminary data.</text>
</comment>
<dbReference type="EMBL" id="MLJW01008461">
    <property type="protein sequence ID" value="OIQ64051.1"/>
    <property type="molecule type" value="Genomic_DNA"/>
</dbReference>
<evidence type="ECO:0000256" key="1">
    <source>
        <dbReference type="ARBA" id="ARBA00004651"/>
    </source>
</evidence>
<reference evidence="8" key="1">
    <citation type="submission" date="2016-10" db="EMBL/GenBank/DDBJ databases">
        <title>Sequence of Gallionella enrichment culture.</title>
        <authorList>
            <person name="Poehlein A."/>
            <person name="Muehling M."/>
            <person name="Daniel R."/>
        </authorList>
    </citation>
    <scope>NUCLEOTIDE SEQUENCE</scope>
</reference>
<evidence type="ECO:0000256" key="2">
    <source>
        <dbReference type="ARBA" id="ARBA00022475"/>
    </source>
</evidence>
<feature type="transmembrane region" description="Helical" evidence="6">
    <location>
        <begin position="93"/>
        <end position="117"/>
    </location>
</feature>
<accession>A0A1J5PFL8</accession>
<name>A0A1J5PFL8_9ZZZZ</name>
<feature type="transmembrane region" description="Helical" evidence="6">
    <location>
        <begin position="145"/>
        <end position="165"/>
    </location>
</feature>
<keyword evidence="2" id="KW-1003">Cell membrane</keyword>
<dbReference type="Pfam" id="PF02687">
    <property type="entry name" value="FtsX"/>
    <property type="match status" value="1"/>
</dbReference>
<dbReference type="AlphaFoldDB" id="A0A1J5PFL8"/>
<feature type="transmembrane region" description="Helical" evidence="6">
    <location>
        <begin position="177"/>
        <end position="202"/>
    </location>
</feature>
<comment type="subcellular location">
    <subcellularLocation>
        <location evidence="1">Cell membrane</location>
        <topology evidence="1">Multi-pass membrane protein</topology>
    </subcellularLocation>
</comment>
<keyword evidence="5 6" id="KW-0472">Membrane</keyword>
<dbReference type="PANTHER" id="PTHR30572:SF18">
    <property type="entry name" value="ABC-TYPE MACROLIDE FAMILY EXPORT SYSTEM PERMEASE COMPONENT 2"/>
    <property type="match status" value="1"/>
</dbReference>
<evidence type="ECO:0000256" key="6">
    <source>
        <dbReference type="SAM" id="Phobius"/>
    </source>
</evidence>
<evidence type="ECO:0000259" key="7">
    <source>
        <dbReference type="Pfam" id="PF02687"/>
    </source>
</evidence>
<dbReference type="PANTHER" id="PTHR30572">
    <property type="entry name" value="MEMBRANE COMPONENT OF TRANSPORTER-RELATED"/>
    <property type="match status" value="1"/>
</dbReference>
<protein>
    <submittedName>
        <fullName evidence="8">FtsX-like permease family protein</fullName>
    </submittedName>
</protein>